<dbReference type="CDD" id="cd20185">
    <property type="entry name" value="M34_PABD"/>
    <property type="match status" value="1"/>
</dbReference>
<dbReference type="PATRIC" id="fig|572264.18.peg.5685"/>
<dbReference type="InterPro" id="IPR047568">
    <property type="entry name" value="ATLF-like_dom"/>
</dbReference>
<keyword evidence="5" id="KW-0614">Plasmid</keyword>
<sequence>MNIKKEFIKVISMSCLVTAITLSGPVFIPLVQGAGGHGDVGMHVKEKEKNKDENKRKDEERNKTQEEHLKEIMKHIVKIEVKGEEAVKKEAAEKLLEKVPSDVLEMYKAIGGKIYIVDGDITKHISLEALSEDKKKIKDIYGKDALLHEHYVYAKEGYEPVLVIQSSEDYVENTEKALNVYYEIGKILSRDILSKINQPYQKFLDVLNTIKNASDSDGQDLLFTNQLKEHPTDFSVEFLEQNSNEVQEVFAKAFAYYIEPQHRDVLQLYAPEAFNYMDKFNEQEINLSLEELKDQRMMARYEKWEKIKQHYQHWSDSLSEEGRGLLKKLQIPIEPKKDDIIHSLSQEETELLKRIQIDSSDFLSTEEKEFLKKLQIDIRDSLSEEEKELLNRIQVDSSNPLSEKEEEFLKKLKLDIQPYDINQRLQDTGGLIDSPSINLDVRKQYKRDIQNIDALLHQSIGSTLYNKIYLYENMNINNLTATLGADLVDSTDNTKINRGIFNEFKKNFKYSISSNYMIVDINERPALDNERLKWRIQLSPDTQAGYLENGKLILQRNIGLEIKDVQIIKQSEKEYIRIDAKVVPKSKIDTKIQEAQLNINQEWNKALGLPKYTKLITFNVHNRYASNIVESAYLILNEWKNNIQSDLIKKVTNYLVDGNGRFVFTDITLPNIAEQYTHQDKIYEQVHSKGLYVPESRSILLHGPSKGVELRNDSEGFIHEFGHAVDDYAGYLLDKNQSDLVTNSKKFIDIFKEEGSNLTSYGRTNEAEFFAEAFRLMHSTDHAERLKVQKNAPKTFQFINDQIKFIINS</sequence>
<dbReference type="EMBL" id="CP001406">
    <property type="protein sequence ID" value="ACO25749.1"/>
    <property type="molecule type" value="Genomic_DNA"/>
</dbReference>
<dbReference type="GO" id="GO:0005576">
    <property type="term" value="C:extracellular region"/>
    <property type="evidence" value="ECO:0007669"/>
    <property type="project" value="UniProtKB-SubCell"/>
</dbReference>
<dbReference type="InterPro" id="IPR024079">
    <property type="entry name" value="MetalloPept_cat_dom_sf"/>
</dbReference>
<dbReference type="AlphaFoldDB" id="A0A125YA09"/>
<evidence type="ECO:0000313" key="5">
    <source>
        <dbReference type="EMBL" id="ACO25749.1"/>
    </source>
</evidence>
<dbReference type="Proteomes" id="UP000002210">
    <property type="component" value="Plasmid p03BB102_179"/>
</dbReference>
<dbReference type="GO" id="GO:0008237">
    <property type="term" value="F:metallopeptidase activity"/>
    <property type="evidence" value="ECO:0007669"/>
    <property type="project" value="InterPro"/>
</dbReference>
<dbReference type="Gene3D" id="3.90.176.10">
    <property type="entry name" value="Toxin ADP-ribosyltransferase, Chain A, domain 1"/>
    <property type="match status" value="2"/>
</dbReference>
<organism evidence="5 6">
    <name type="scientific">Bacillus cereus (strain 03BB102)</name>
    <dbReference type="NCBI Taxonomy" id="572264"/>
    <lineage>
        <taxon>Bacteria</taxon>
        <taxon>Bacillati</taxon>
        <taxon>Bacillota</taxon>
        <taxon>Bacilli</taxon>
        <taxon>Bacillales</taxon>
        <taxon>Bacillaceae</taxon>
        <taxon>Bacillus</taxon>
        <taxon>Bacillus cereus group</taxon>
    </lineage>
</organism>
<dbReference type="EC" id="3.4.24.83" evidence="5"/>
<dbReference type="SUPFAM" id="SSF55486">
    <property type="entry name" value="Metalloproteases ('zincins'), catalytic domain"/>
    <property type="match status" value="2"/>
</dbReference>
<dbReference type="CDD" id="cd20493">
    <property type="entry name" value="M34_ATLF_C-like"/>
    <property type="match status" value="1"/>
</dbReference>
<accession>A0A125YA09</accession>
<evidence type="ECO:0000256" key="2">
    <source>
        <dbReference type="ARBA" id="ARBA00022525"/>
    </source>
</evidence>
<name>A0A125YA09_BACC3</name>
<dbReference type="Gene3D" id="3.40.390.10">
    <property type="entry name" value="Collagenase (Catalytic Domain)"/>
    <property type="match status" value="2"/>
</dbReference>
<protein>
    <submittedName>
        <fullName evidence="5">Anthrax lethal factor endopeptidase</fullName>
        <ecNumber evidence="5">3.4.24.83</ecNumber>
    </submittedName>
</protein>
<feature type="domain" description="ATLF-like" evidence="4">
    <location>
        <begin position="70"/>
        <end position="282"/>
    </location>
</feature>
<geneLocation type="plasmid" evidence="5 6">
    <name>p03BB102_179</name>
</geneLocation>
<dbReference type="Pfam" id="PF09156">
    <property type="entry name" value="Anthrax-tox_M"/>
    <property type="match status" value="1"/>
</dbReference>
<evidence type="ECO:0000256" key="3">
    <source>
        <dbReference type="SAM" id="MobiDB-lite"/>
    </source>
</evidence>
<feature type="domain" description="ATLF-like" evidence="4">
    <location>
        <begin position="609"/>
        <end position="804"/>
    </location>
</feature>
<dbReference type="RefSeq" id="WP_001022100.1">
    <property type="nucleotide sequence ID" value="NC_012473.1"/>
</dbReference>
<dbReference type="SUPFAM" id="SSF56399">
    <property type="entry name" value="ADP-ribosylation"/>
    <property type="match status" value="1"/>
</dbReference>
<feature type="region of interest" description="Disordered" evidence="3">
    <location>
        <begin position="39"/>
        <end position="66"/>
    </location>
</feature>
<evidence type="ECO:0000313" key="6">
    <source>
        <dbReference type="Proteomes" id="UP000002210"/>
    </source>
</evidence>
<dbReference type="InterPro" id="IPR003541">
    <property type="entry name" value="Anthrax_toxin_lethal/edema"/>
</dbReference>
<evidence type="ECO:0000256" key="1">
    <source>
        <dbReference type="ARBA" id="ARBA00004613"/>
    </source>
</evidence>
<dbReference type="InterPro" id="IPR014781">
    <property type="entry name" value="Anthrax_toxin_lethal/edema_N/C"/>
</dbReference>
<keyword evidence="5" id="KW-0378">Hydrolase</keyword>
<keyword evidence="2" id="KW-0964">Secreted</keyword>
<gene>
    <name evidence="5" type="primary">lef</name>
    <name evidence="5" type="ordered locus">BCA_A0154</name>
</gene>
<dbReference type="InterPro" id="IPR015239">
    <property type="entry name" value="Anthrax_LF_cen"/>
</dbReference>
<reference evidence="5 6" key="1">
    <citation type="submission" date="2009-02" db="EMBL/GenBank/DDBJ databases">
        <title>Genome sequence of Bacillus cereus 03BB102.</title>
        <authorList>
            <person name="Dodson R.J."/>
            <person name="Jackson P."/>
            <person name="Munk A.C."/>
            <person name="Brettin T."/>
            <person name="Bruce D."/>
            <person name="Detter C."/>
            <person name="Tapia R."/>
            <person name="Han C."/>
            <person name="Sutton G."/>
            <person name="Sims D."/>
        </authorList>
    </citation>
    <scope>NUCLEOTIDE SEQUENCE [LARGE SCALE GENOMIC DNA]</scope>
    <source>
        <strain evidence="5 6">03BB102</strain>
        <plasmid evidence="6">Plasmid p03BB102_179</plasmid>
    </source>
</reference>
<evidence type="ECO:0000259" key="4">
    <source>
        <dbReference type="PROSITE" id="PS51995"/>
    </source>
</evidence>
<dbReference type="Pfam" id="PF07737">
    <property type="entry name" value="ATLF"/>
    <property type="match status" value="2"/>
</dbReference>
<proteinExistence type="predicted"/>
<dbReference type="GO" id="GO:0046872">
    <property type="term" value="F:metal ion binding"/>
    <property type="evidence" value="ECO:0007669"/>
    <property type="project" value="InterPro"/>
</dbReference>
<comment type="subcellular location">
    <subcellularLocation>
        <location evidence="1">Secreted</location>
    </subcellularLocation>
</comment>
<dbReference type="PHI-base" id="PHI:9516"/>
<dbReference type="KEGG" id="bcx:BCA_A0154"/>
<dbReference type="PRINTS" id="PR01392">
    <property type="entry name" value="ANTHRAXTOXNA"/>
</dbReference>
<dbReference type="PROSITE" id="PS51995">
    <property type="entry name" value="ATLF"/>
    <property type="match status" value="2"/>
</dbReference>
<feature type="compositionally biased region" description="Basic and acidic residues" evidence="3">
    <location>
        <begin position="40"/>
        <end position="66"/>
    </location>
</feature>